<dbReference type="InterPro" id="IPR056124">
    <property type="entry name" value="DUF7707"/>
</dbReference>
<sequence>MLPSMVLMSALAVGALGANTTYTYTFPAGFNIGLVKSDELSSWCQGQRNECPSICKGSTKQNTCEPSTLKFSCICADGSVPDVSPYIQTVPFYVCEETYGQCINAHPNDAEGQRACKDAATCGTKNASAEDTTMSSTTTAASTTLAMATSTGSSETTSSVAAASTTTNAAAALSGLEGYSTGLMAGAMFLAARLFL</sequence>
<gene>
    <name evidence="3" type="ORF">PMG11_03353</name>
</gene>
<feature type="domain" description="DUF7707" evidence="2">
    <location>
        <begin position="30"/>
        <end position="126"/>
    </location>
</feature>
<dbReference type="Proteomes" id="UP000042958">
    <property type="component" value="Unassembled WGS sequence"/>
</dbReference>
<keyword evidence="4" id="KW-1185">Reference proteome</keyword>
<keyword evidence="1" id="KW-0732">Signal</keyword>
<dbReference type="PANTHER" id="PTHR38118">
    <property type="entry name" value="ANCHORED CELL WALL PROTEIN 11-RELATED"/>
    <property type="match status" value="1"/>
</dbReference>
<evidence type="ECO:0000256" key="1">
    <source>
        <dbReference type="SAM" id="SignalP"/>
    </source>
</evidence>
<reference evidence="4" key="1">
    <citation type="journal article" date="2015" name="Genome Announc.">
        <title>Draft genome sequence of the fungus Penicillium brasilianum MG11.</title>
        <authorList>
            <person name="Horn F."/>
            <person name="Linde J."/>
            <person name="Mattern D.J."/>
            <person name="Walther G."/>
            <person name="Guthke R."/>
            <person name="Brakhage A.A."/>
            <person name="Valiante V."/>
        </authorList>
    </citation>
    <scope>NUCLEOTIDE SEQUENCE [LARGE SCALE GENOMIC DNA]</scope>
    <source>
        <strain evidence="4">MG11</strain>
    </source>
</reference>
<evidence type="ECO:0000313" key="4">
    <source>
        <dbReference type="Proteomes" id="UP000042958"/>
    </source>
</evidence>
<accession>A0A0F7VF99</accession>
<evidence type="ECO:0000313" key="3">
    <source>
        <dbReference type="EMBL" id="CEO58645.1"/>
    </source>
</evidence>
<organism evidence="3 4">
    <name type="scientific">Penicillium brasilianum</name>
    <dbReference type="NCBI Taxonomy" id="104259"/>
    <lineage>
        <taxon>Eukaryota</taxon>
        <taxon>Fungi</taxon>
        <taxon>Dikarya</taxon>
        <taxon>Ascomycota</taxon>
        <taxon>Pezizomycotina</taxon>
        <taxon>Eurotiomycetes</taxon>
        <taxon>Eurotiomycetidae</taxon>
        <taxon>Eurotiales</taxon>
        <taxon>Aspergillaceae</taxon>
        <taxon>Penicillium</taxon>
    </lineage>
</organism>
<evidence type="ECO:0000259" key="2">
    <source>
        <dbReference type="Pfam" id="PF24808"/>
    </source>
</evidence>
<proteinExistence type="predicted"/>
<dbReference type="EMBL" id="CDHK01000003">
    <property type="protein sequence ID" value="CEO58645.1"/>
    <property type="molecule type" value="Genomic_DNA"/>
</dbReference>
<dbReference type="Pfam" id="PF24808">
    <property type="entry name" value="DUF7707"/>
    <property type="match status" value="1"/>
</dbReference>
<dbReference type="OrthoDB" id="2121879at2759"/>
<dbReference type="PANTHER" id="PTHR38118:SF4">
    <property type="match status" value="1"/>
</dbReference>
<feature type="signal peptide" evidence="1">
    <location>
        <begin position="1"/>
        <end position="17"/>
    </location>
</feature>
<protein>
    <recommendedName>
        <fullName evidence="2">DUF7707 domain-containing protein</fullName>
    </recommendedName>
</protein>
<name>A0A0F7VF99_PENBI</name>
<feature type="chain" id="PRO_5002524100" description="DUF7707 domain-containing protein" evidence="1">
    <location>
        <begin position="18"/>
        <end position="196"/>
    </location>
</feature>
<dbReference type="AlphaFoldDB" id="A0A0F7VF99"/>